<dbReference type="SUPFAM" id="SSF52129">
    <property type="entry name" value="Caspase-like"/>
    <property type="match status" value="1"/>
</dbReference>
<gene>
    <name evidence="2" type="ORF">HU230_41715</name>
</gene>
<accession>A0A973WW25</accession>
<dbReference type="InterPro" id="IPR011600">
    <property type="entry name" value="Pept_C14_caspase"/>
</dbReference>
<dbReference type="GO" id="GO:0004197">
    <property type="term" value="F:cysteine-type endopeptidase activity"/>
    <property type="evidence" value="ECO:0007669"/>
    <property type="project" value="InterPro"/>
</dbReference>
<dbReference type="AlphaFoldDB" id="A0A973WW25"/>
<dbReference type="Pfam" id="PF00656">
    <property type="entry name" value="Peptidase_C14"/>
    <property type="match status" value="1"/>
</dbReference>
<reference evidence="2" key="1">
    <citation type="submission" date="2020-06" db="EMBL/GenBank/DDBJ databases">
        <title>Whole Genome Sequence of Bradyrhizobium sp. Strain 66S1MB.</title>
        <authorList>
            <person name="Bromfield E."/>
            <person name="Cloutier S."/>
        </authorList>
    </citation>
    <scope>NUCLEOTIDE SEQUENCE</scope>
    <source>
        <strain evidence="2">66S1MB</strain>
    </source>
</reference>
<proteinExistence type="predicted"/>
<organism evidence="2">
    <name type="scientific">Bradyrhizobium quebecense</name>
    <dbReference type="NCBI Taxonomy" id="2748629"/>
    <lineage>
        <taxon>Bacteria</taxon>
        <taxon>Pseudomonadati</taxon>
        <taxon>Pseudomonadota</taxon>
        <taxon>Alphaproteobacteria</taxon>
        <taxon>Hyphomicrobiales</taxon>
        <taxon>Nitrobacteraceae</taxon>
        <taxon>Bradyrhizobium</taxon>
    </lineage>
</organism>
<evidence type="ECO:0000313" key="2">
    <source>
        <dbReference type="EMBL" id="NVL12037.1"/>
    </source>
</evidence>
<evidence type="ECO:0000259" key="1">
    <source>
        <dbReference type="Pfam" id="PF00656"/>
    </source>
</evidence>
<dbReference type="GO" id="GO:0005737">
    <property type="term" value="C:cytoplasm"/>
    <property type="evidence" value="ECO:0007669"/>
    <property type="project" value="TreeGrafter"/>
</dbReference>
<dbReference type="PANTHER" id="PTHR48104">
    <property type="entry name" value="METACASPASE-4"/>
    <property type="match status" value="1"/>
</dbReference>
<dbReference type="GO" id="GO:0006508">
    <property type="term" value="P:proteolysis"/>
    <property type="evidence" value="ECO:0007669"/>
    <property type="project" value="InterPro"/>
</dbReference>
<dbReference type="InterPro" id="IPR029030">
    <property type="entry name" value="Caspase-like_dom_sf"/>
</dbReference>
<name>A0A973WW25_9BRAD</name>
<sequence length="316" mass="34075">MYSADTTKGERCRAVLVGINDYHGAANNLPSSVNDVNAFEEVLKKQYGFANIVRLVDSEATVGNVTAALRELFADVSPEDRLVFFFSGHGTTALRGLVIQECIVLYDGYLFDNTFAQMTQNLPPGILTLVADCCFSGGLEKRMLAPAFKYSGLVGRARVKTHMRLTGDKFLEHTNGQGRAIAKKRFGEMTYLRNSPVAANSRDPLAGLQASMPEAASGETGQLQLNGVLLSACLETETAAASTALTEGKSAFTFALLHSLKALSPGASLAELVDAAKLMIRRVGLPQTPLLKEPKIPGGTRLRSFITFARQRRSVI</sequence>
<dbReference type="Gene3D" id="3.40.50.1460">
    <property type="match status" value="1"/>
</dbReference>
<feature type="domain" description="Peptidase C14 caspase" evidence="1">
    <location>
        <begin position="12"/>
        <end position="289"/>
    </location>
</feature>
<comment type="caution">
    <text evidence="2">The sequence shown here is derived from an EMBL/GenBank/DDBJ whole genome shotgun (WGS) entry which is preliminary data.</text>
</comment>
<dbReference type="EMBL" id="JABWSX010000003">
    <property type="protein sequence ID" value="NVL12037.1"/>
    <property type="molecule type" value="Genomic_DNA"/>
</dbReference>
<dbReference type="PANTHER" id="PTHR48104:SF30">
    <property type="entry name" value="METACASPASE-1"/>
    <property type="match status" value="1"/>
</dbReference>
<dbReference type="RefSeq" id="WP_176535445.1">
    <property type="nucleotide sequence ID" value="NZ_CP088023.1"/>
</dbReference>
<protein>
    <submittedName>
        <fullName evidence="2">Caspase family protein</fullName>
    </submittedName>
</protein>
<dbReference type="InterPro" id="IPR050452">
    <property type="entry name" value="Metacaspase"/>
</dbReference>